<gene>
    <name evidence="4" type="ORF">GTQ45_04525</name>
</gene>
<keyword evidence="5" id="KW-1185">Reference proteome</keyword>
<name>A0A845Q9W4_9HYPH</name>
<comment type="caution">
    <text evidence="4">The sequence shown here is derived from an EMBL/GenBank/DDBJ whole genome shotgun (WGS) entry which is preliminary data.</text>
</comment>
<evidence type="ECO:0000313" key="4">
    <source>
        <dbReference type="EMBL" id="NBG94990.1"/>
    </source>
</evidence>
<evidence type="ECO:0000256" key="2">
    <source>
        <dbReference type="ARBA" id="ARBA00022777"/>
    </source>
</evidence>
<dbReference type="RefSeq" id="WP_160587028.1">
    <property type="nucleotide sequence ID" value="NZ_BMHN01000001.1"/>
</dbReference>
<keyword evidence="1" id="KW-0808">Transferase</keyword>
<dbReference type="Pfam" id="PF00294">
    <property type="entry name" value="PfkB"/>
    <property type="match status" value="1"/>
</dbReference>
<evidence type="ECO:0000313" key="5">
    <source>
        <dbReference type="Proteomes" id="UP000470384"/>
    </source>
</evidence>
<dbReference type="InterPro" id="IPR029056">
    <property type="entry name" value="Ribokinase-like"/>
</dbReference>
<dbReference type="SUPFAM" id="SSF53613">
    <property type="entry name" value="Ribokinase-like"/>
    <property type="match status" value="1"/>
</dbReference>
<dbReference type="GeneID" id="300655905"/>
<dbReference type="Gene3D" id="3.40.1190.20">
    <property type="match status" value="1"/>
</dbReference>
<dbReference type="PANTHER" id="PTHR10584">
    <property type="entry name" value="SUGAR KINASE"/>
    <property type="match status" value="1"/>
</dbReference>
<protein>
    <submittedName>
        <fullName evidence="4">Carbohydrate kinase family protein</fullName>
    </submittedName>
</protein>
<organism evidence="4 5">
    <name type="scientific">Pyruvatibacter mobilis</name>
    <dbReference type="NCBI Taxonomy" id="1712261"/>
    <lineage>
        <taxon>Bacteria</taxon>
        <taxon>Pseudomonadati</taxon>
        <taxon>Pseudomonadota</taxon>
        <taxon>Alphaproteobacteria</taxon>
        <taxon>Hyphomicrobiales</taxon>
        <taxon>Parvibaculaceae</taxon>
        <taxon>Pyruvatibacter</taxon>
    </lineage>
</organism>
<evidence type="ECO:0000256" key="1">
    <source>
        <dbReference type="ARBA" id="ARBA00022679"/>
    </source>
</evidence>
<accession>A0A845Q9W4</accession>
<dbReference type="GO" id="GO:0005829">
    <property type="term" value="C:cytosol"/>
    <property type="evidence" value="ECO:0007669"/>
    <property type="project" value="TreeGrafter"/>
</dbReference>
<dbReference type="Proteomes" id="UP000470384">
    <property type="component" value="Unassembled WGS sequence"/>
</dbReference>
<dbReference type="OrthoDB" id="9813569at2"/>
<dbReference type="GO" id="GO:0016301">
    <property type="term" value="F:kinase activity"/>
    <property type="evidence" value="ECO:0007669"/>
    <property type="project" value="UniProtKB-KW"/>
</dbReference>
<dbReference type="InterPro" id="IPR011611">
    <property type="entry name" value="PfkB_dom"/>
</dbReference>
<reference evidence="4 5" key="1">
    <citation type="journal article" date="2016" name="Int. J. Syst. Evol. Microbiol.">
        <title>Pyruvatibacter mobilis gen. nov., sp. nov., a marine bacterium from the culture broth of Picochlorum sp. 122.</title>
        <authorList>
            <person name="Wang G."/>
            <person name="Tang M."/>
            <person name="Wu H."/>
            <person name="Dai S."/>
            <person name="Li T."/>
            <person name="Chen C."/>
            <person name="He H."/>
            <person name="Fan J."/>
            <person name="Xiang W."/>
            <person name="Li X."/>
        </authorList>
    </citation>
    <scope>NUCLEOTIDE SEQUENCE [LARGE SCALE GENOMIC DNA]</scope>
    <source>
        <strain evidence="4 5">GYP-11</strain>
    </source>
</reference>
<sequence>MTDLTCIGLTTLDILARAIDALPDGETTNLIEEIALAPAGTAGGAAVIAARLGLDVSLATVIGEDVNGAVLRMLLARENVNADCVSTTSAMPTSTTVLAINTRGGRPNFHMLGASILTSFAGEVMTRARGSRFLHFAGLGFPELSTPQAVEALASIRADGVFTTSDLIMPDPNVLALLEQTLPHTDLFMPSAAEVDVLLPGMGHAEALAHFVAMGAGACIIKRGAGGVLGLINGTVTAIPARAIDVVDTTSCGDSFCAGTIAGLARGMALGDAAAYGIATASLVAQGLGTTGLLENAAQVDALMETAA</sequence>
<evidence type="ECO:0000259" key="3">
    <source>
        <dbReference type="Pfam" id="PF00294"/>
    </source>
</evidence>
<proteinExistence type="predicted"/>
<dbReference type="PANTHER" id="PTHR10584:SF166">
    <property type="entry name" value="RIBOKINASE"/>
    <property type="match status" value="1"/>
</dbReference>
<dbReference type="EMBL" id="WXYQ01000004">
    <property type="protein sequence ID" value="NBG94990.1"/>
    <property type="molecule type" value="Genomic_DNA"/>
</dbReference>
<keyword evidence="2 4" id="KW-0418">Kinase</keyword>
<feature type="domain" description="Carbohydrate kinase PfkB" evidence="3">
    <location>
        <begin position="1"/>
        <end position="293"/>
    </location>
</feature>
<dbReference type="AlphaFoldDB" id="A0A845Q9W4"/>